<dbReference type="Pfam" id="PF22564">
    <property type="entry name" value="HAAS"/>
    <property type="match status" value="1"/>
</dbReference>
<protein>
    <recommendedName>
        <fullName evidence="4">DUF1700 domain-containing protein</fullName>
    </recommendedName>
</protein>
<evidence type="ECO:0008006" key="4">
    <source>
        <dbReference type="Google" id="ProtNLM"/>
    </source>
</evidence>
<sequence>MTEREQINTYLTTLSRYLSRLDKGQADEVLREIESHIFDVIEATEQRGQVVDADQILQGFGSPRSLAQSYVEHVTQGTPPPEGFAAIGPVRRNVTKTLYYGMAVFGFSIAAALILTGFANLIVPDSVGVWSAAGGDSIVVGMVSDKVPPGDELTGFWYTPLAVILGYLLLRLTVSVMQVLKRQLA</sequence>
<organism evidence="2 3">
    <name type="scientific">Fluctibacter halophilus</name>
    <dbReference type="NCBI Taxonomy" id="226011"/>
    <lineage>
        <taxon>Bacteria</taxon>
        <taxon>Pseudomonadati</taxon>
        <taxon>Pseudomonadota</taxon>
        <taxon>Gammaproteobacteria</taxon>
        <taxon>Alteromonadales</taxon>
        <taxon>Alteromonadaceae</taxon>
        <taxon>Fluctibacter</taxon>
    </lineage>
</organism>
<dbReference type="EMBL" id="JAJEWP010000002">
    <property type="protein sequence ID" value="MCC2616841.1"/>
    <property type="molecule type" value="Genomic_DNA"/>
</dbReference>
<keyword evidence="1" id="KW-1133">Transmembrane helix</keyword>
<name>A0ABS8G9I0_9ALTE</name>
<keyword evidence="1" id="KW-0812">Transmembrane</keyword>
<evidence type="ECO:0000256" key="1">
    <source>
        <dbReference type="SAM" id="Phobius"/>
    </source>
</evidence>
<dbReference type="RefSeq" id="WP_229160575.1">
    <property type="nucleotide sequence ID" value="NZ_JAJEWP010000002.1"/>
</dbReference>
<feature type="transmembrane region" description="Helical" evidence="1">
    <location>
        <begin position="155"/>
        <end position="174"/>
    </location>
</feature>
<feature type="transmembrane region" description="Helical" evidence="1">
    <location>
        <begin position="98"/>
        <end position="123"/>
    </location>
</feature>
<keyword evidence="3" id="KW-1185">Reference proteome</keyword>
<accession>A0ABS8G9I0</accession>
<proteinExistence type="predicted"/>
<gene>
    <name evidence="2" type="ORF">LJ739_11365</name>
</gene>
<dbReference type="Proteomes" id="UP001520878">
    <property type="component" value="Unassembled WGS sequence"/>
</dbReference>
<evidence type="ECO:0000313" key="3">
    <source>
        <dbReference type="Proteomes" id="UP001520878"/>
    </source>
</evidence>
<evidence type="ECO:0000313" key="2">
    <source>
        <dbReference type="EMBL" id="MCC2616841.1"/>
    </source>
</evidence>
<keyword evidence="1" id="KW-0472">Membrane</keyword>
<comment type="caution">
    <text evidence="2">The sequence shown here is derived from an EMBL/GenBank/DDBJ whole genome shotgun (WGS) entry which is preliminary data.</text>
</comment>
<reference evidence="2 3" key="1">
    <citation type="submission" date="2021-10" db="EMBL/GenBank/DDBJ databases">
        <title>Draft genome of Aestuariibacter halophilus JC2043.</title>
        <authorList>
            <person name="Emsley S.A."/>
            <person name="Pfannmuller K.M."/>
            <person name="Ushijima B."/>
            <person name="Saw J.H."/>
            <person name="Videau P."/>
        </authorList>
    </citation>
    <scope>NUCLEOTIDE SEQUENCE [LARGE SCALE GENOMIC DNA]</scope>
    <source>
        <strain evidence="2 3">JC2043</strain>
    </source>
</reference>